<evidence type="ECO:0000256" key="1">
    <source>
        <dbReference type="SAM" id="MobiDB-lite"/>
    </source>
</evidence>
<dbReference type="EMBL" id="BPLQ01008446">
    <property type="protein sequence ID" value="GIY37384.1"/>
    <property type="molecule type" value="Genomic_DNA"/>
</dbReference>
<name>A0AAV4STL0_9ARAC</name>
<keyword evidence="3" id="KW-1185">Reference proteome</keyword>
<gene>
    <name evidence="2" type="ORF">CDAR_479641</name>
</gene>
<comment type="caution">
    <text evidence="2">The sequence shown here is derived from an EMBL/GenBank/DDBJ whole genome shotgun (WGS) entry which is preliminary data.</text>
</comment>
<evidence type="ECO:0000313" key="3">
    <source>
        <dbReference type="Proteomes" id="UP001054837"/>
    </source>
</evidence>
<dbReference type="Proteomes" id="UP001054837">
    <property type="component" value="Unassembled WGS sequence"/>
</dbReference>
<accession>A0AAV4STL0</accession>
<dbReference type="AlphaFoldDB" id="A0AAV4STL0"/>
<evidence type="ECO:0000313" key="2">
    <source>
        <dbReference type="EMBL" id="GIY37384.1"/>
    </source>
</evidence>
<reference evidence="2 3" key="1">
    <citation type="submission" date="2021-06" db="EMBL/GenBank/DDBJ databases">
        <title>Caerostris darwini draft genome.</title>
        <authorList>
            <person name="Kono N."/>
            <person name="Arakawa K."/>
        </authorList>
    </citation>
    <scope>NUCLEOTIDE SEQUENCE [LARGE SCALE GENOMIC DNA]</scope>
</reference>
<proteinExistence type="predicted"/>
<organism evidence="2 3">
    <name type="scientific">Caerostris darwini</name>
    <dbReference type="NCBI Taxonomy" id="1538125"/>
    <lineage>
        <taxon>Eukaryota</taxon>
        <taxon>Metazoa</taxon>
        <taxon>Ecdysozoa</taxon>
        <taxon>Arthropoda</taxon>
        <taxon>Chelicerata</taxon>
        <taxon>Arachnida</taxon>
        <taxon>Araneae</taxon>
        <taxon>Araneomorphae</taxon>
        <taxon>Entelegynae</taxon>
        <taxon>Araneoidea</taxon>
        <taxon>Araneidae</taxon>
        <taxon>Caerostris</taxon>
    </lineage>
</organism>
<feature type="region of interest" description="Disordered" evidence="1">
    <location>
        <begin position="79"/>
        <end position="102"/>
    </location>
</feature>
<feature type="compositionally biased region" description="Low complexity" evidence="1">
    <location>
        <begin position="85"/>
        <end position="102"/>
    </location>
</feature>
<protein>
    <submittedName>
        <fullName evidence="2">Uncharacterized protein</fullName>
    </submittedName>
</protein>
<sequence length="102" mass="11612">MIFQKKLSFITKPKEIQNKSTIADIPTQQSHIKTILPTCKLLSVRTTLKRLLISIQQKQSRIPPPFIFQVHEGFLSTDKTKPTTKSIKQPKLSKQQQKSIGG</sequence>